<evidence type="ECO:0000313" key="2">
    <source>
        <dbReference type="EMBL" id="CAI2175563.1"/>
    </source>
</evidence>
<comment type="caution">
    <text evidence="2">The sequence shown here is derived from an EMBL/GenBank/DDBJ whole genome shotgun (WGS) entry which is preliminary data.</text>
</comment>
<keyword evidence="3" id="KW-1185">Reference proteome</keyword>
<name>A0A9W4SNI2_9GLOM</name>
<feature type="compositionally biased region" description="Acidic residues" evidence="1">
    <location>
        <begin position="112"/>
        <end position="128"/>
    </location>
</feature>
<protein>
    <submittedName>
        <fullName evidence="2">10994_t:CDS:1</fullName>
    </submittedName>
</protein>
<dbReference type="OrthoDB" id="428577at2759"/>
<evidence type="ECO:0000256" key="1">
    <source>
        <dbReference type="SAM" id="MobiDB-lite"/>
    </source>
</evidence>
<sequence length="148" mass="17203">MSHKNPTNQIYFRVKRHKTTIFLQAKITDKILTLKKNIIKILGDSEKRDPKKLQLLISTDDSESPVSYSILDKDEDTVNQLGLKDDQILFLCFWDDNLDQWENVAVEYPDPYDEVVEEDEPMEEDDDINEKNDLETISLEDGKGKARA</sequence>
<dbReference type="Gene3D" id="3.10.20.90">
    <property type="entry name" value="Phosphatidylinositol 3-kinase Catalytic Subunit, Chain A, domain 1"/>
    <property type="match status" value="1"/>
</dbReference>
<organism evidence="2 3">
    <name type="scientific">Funneliformis geosporum</name>
    <dbReference type="NCBI Taxonomy" id="1117311"/>
    <lineage>
        <taxon>Eukaryota</taxon>
        <taxon>Fungi</taxon>
        <taxon>Fungi incertae sedis</taxon>
        <taxon>Mucoromycota</taxon>
        <taxon>Glomeromycotina</taxon>
        <taxon>Glomeromycetes</taxon>
        <taxon>Glomerales</taxon>
        <taxon>Glomeraceae</taxon>
        <taxon>Funneliformis</taxon>
    </lineage>
</organism>
<dbReference type="Proteomes" id="UP001153678">
    <property type="component" value="Unassembled WGS sequence"/>
</dbReference>
<feature type="region of interest" description="Disordered" evidence="1">
    <location>
        <begin position="112"/>
        <end position="148"/>
    </location>
</feature>
<dbReference type="SUPFAM" id="SSF54236">
    <property type="entry name" value="Ubiquitin-like"/>
    <property type="match status" value="1"/>
</dbReference>
<dbReference type="InterPro" id="IPR029071">
    <property type="entry name" value="Ubiquitin-like_domsf"/>
</dbReference>
<reference evidence="2" key="1">
    <citation type="submission" date="2022-08" db="EMBL/GenBank/DDBJ databases">
        <authorList>
            <person name="Kallberg Y."/>
            <person name="Tangrot J."/>
            <person name="Rosling A."/>
        </authorList>
    </citation>
    <scope>NUCLEOTIDE SEQUENCE</scope>
    <source>
        <strain evidence="2">Wild A</strain>
    </source>
</reference>
<evidence type="ECO:0000313" key="3">
    <source>
        <dbReference type="Proteomes" id="UP001153678"/>
    </source>
</evidence>
<gene>
    <name evidence="2" type="ORF">FWILDA_LOCUS7156</name>
</gene>
<accession>A0A9W4SNI2</accession>
<proteinExistence type="predicted"/>
<dbReference type="EMBL" id="CAMKVN010001381">
    <property type="protein sequence ID" value="CAI2175563.1"/>
    <property type="molecule type" value="Genomic_DNA"/>
</dbReference>
<dbReference type="PANTHER" id="PTHR47725">
    <property type="entry name" value="OS03G0364000 PROTEIN"/>
    <property type="match status" value="1"/>
</dbReference>
<dbReference type="AlphaFoldDB" id="A0A9W4SNI2"/>
<feature type="compositionally biased region" description="Basic and acidic residues" evidence="1">
    <location>
        <begin position="129"/>
        <end position="148"/>
    </location>
</feature>
<dbReference type="PANTHER" id="PTHR47725:SF2">
    <property type="entry name" value="UBIQUITIN-LIKE DOMAIN-CONTAINING PROTEIN"/>
    <property type="match status" value="1"/>
</dbReference>